<accession>A0A9E8Z985</accession>
<dbReference type="PANTHER" id="PTHR39441">
    <property type="entry name" value="DUF2252 DOMAIN-CONTAINING PROTEIN"/>
    <property type="match status" value="1"/>
</dbReference>
<dbReference type="KEGG" id="tsin:OXH18_16965"/>
<dbReference type="InterPro" id="IPR011009">
    <property type="entry name" value="Kinase-like_dom_sf"/>
</dbReference>
<evidence type="ECO:0000313" key="2">
    <source>
        <dbReference type="Proteomes" id="UP001163152"/>
    </source>
</evidence>
<dbReference type="PANTHER" id="PTHR39441:SF1">
    <property type="entry name" value="DUF2252 DOMAIN-CONTAINING PROTEIN"/>
    <property type="match status" value="1"/>
</dbReference>
<dbReference type="AlphaFoldDB" id="A0A9E8Z985"/>
<dbReference type="InterPro" id="IPR018721">
    <property type="entry name" value="DUF2252"/>
</dbReference>
<sequence length="410" mass="47351">MKRSILDKVFQFNWGRDPERLLLKYRKMQLSSFAFFRATCHLFYEDWVVNTPPIESPLAWICGDLHLENFGSFKGDDRRVYFGMNDFDEAVLAPCVWELGRFLTSVLVAAHQLAIEPAAAKHLTQVYLTAYTEALKQEKSRTIRLETAEGLIKHLLRELEERKRKQFLDRYTKLKKGRRQLTINPKKMVTVSADRQAQIEAFMDTWAQTQKNAPFFRVIDVAGRLAGTASLGMMRYLLLVEGKGAPDRHYLLDLKQAHPSCLHPLVPVPQPQWTSEAQRIETIQARMQAVPPALLHGVILDHIPFVLRELQPTQDKLSLNRWNGKLKRLEVVLKTMGQITAWTQLRSTGRDGSATADELIEFAKHSDWHKLLLDYAEDYAIQVEADYQKFQVEFAEFITNESLKNCHTNK</sequence>
<name>A0A9E8Z985_9CYAN</name>
<proteinExistence type="predicted"/>
<dbReference type="Proteomes" id="UP001163152">
    <property type="component" value="Chromosome"/>
</dbReference>
<keyword evidence="2" id="KW-1185">Reference proteome</keyword>
<dbReference type="Pfam" id="PF10009">
    <property type="entry name" value="DUF2252"/>
    <property type="match status" value="1"/>
</dbReference>
<organism evidence="1 2">
    <name type="scientific">Thermocoleostomius sinensis A174</name>
    <dbReference type="NCBI Taxonomy" id="2016057"/>
    <lineage>
        <taxon>Bacteria</taxon>
        <taxon>Bacillati</taxon>
        <taxon>Cyanobacteriota</taxon>
        <taxon>Cyanophyceae</taxon>
        <taxon>Oculatellales</taxon>
        <taxon>Oculatellaceae</taxon>
        <taxon>Thermocoleostomius</taxon>
    </lineage>
</organism>
<protein>
    <submittedName>
        <fullName evidence="1">DUF2252 domain-containing protein</fullName>
    </submittedName>
</protein>
<dbReference type="RefSeq" id="WP_268608290.1">
    <property type="nucleotide sequence ID" value="NZ_CP113797.1"/>
</dbReference>
<dbReference type="EMBL" id="CP113797">
    <property type="protein sequence ID" value="WAL58855.1"/>
    <property type="molecule type" value="Genomic_DNA"/>
</dbReference>
<evidence type="ECO:0000313" key="1">
    <source>
        <dbReference type="EMBL" id="WAL58855.1"/>
    </source>
</evidence>
<gene>
    <name evidence="1" type="ORF">OXH18_16965</name>
</gene>
<reference evidence="1" key="1">
    <citation type="submission" date="2022-12" db="EMBL/GenBank/DDBJ databases">
        <title>Polyphasic identification of a Novel Hot-Spring Cyanobacterium Ocullathermofonsia sinensis gen nov. sp. nov. and Genomic Insights on its Adaptations to the Thermal Habitat.</title>
        <authorList>
            <person name="Daroch M."/>
            <person name="Tang J."/>
            <person name="Jiang Y."/>
        </authorList>
    </citation>
    <scope>NUCLEOTIDE SEQUENCE</scope>
    <source>
        <strain evidence="1">PKUAC-SCTA174</strain>
    </source>
</reference>
<dbReference type="SUPFAM" id="SSF56112">
    <property type="entry name" value="Protein kinase-like (PK-like)"/>
    <property type="match status" value="1"/>
</dbReference>